<comment type="caution">
    <text evidence="3">The sequence shown here is derived from an EMBL/GenBank/DDBJ whole genome shotgun (WGS) entry which is preliminary data.</text>
</comment>
<evidence type="ECO:0000313" key="3">
    <source>
        <dbReference type="EMBL" id="MDT2583530.1"/>
    </source>
</evidence>
<reference evidence="3" key="1">
    <citation type="submission" date="2023-03" db="EMBL/GenBank/DDBJ databases">
        <authorList>
            <person name="Shen W."/>
            <person name="Cai J."/>
        </authorList>
    </citation>
    <scope>NUCLEOTIDE SEQUENCE</scope>
    <source>
        <strain evidence="3">P86-2</strain>
    </source>
</reference>
<dbReference type="AlphaFoldDB" id="A0AAJ2MIX8"/>
<dbReference type="RefSeq" id="WP_311842892.1">
    <property type="nucleotide sequence ID" value="NZ_JARPXR010000005.1"/>
</dbReference>
<dbReference type="InterPro" id="IPR009425">
    <property type="entry name" value="DSRM_SSAP"/>
</dbReference>
<dbReference type="EMBL" id="JARPXR010000005">
    <property type="protein sequence ID" value="MDT2583530.1"/>
    <property type="molecule type" value="Genomic_DNA"/>
</dbReference>
<evidence type="ECO:0000313" key="4">
    <source>
        <dbReference type="Proteomes" id="UP001262817"/>
    </source>
</evidence>
<evidence type="ECO:0000256" key="1">
    <source>
        <dbReference type="SAM" id="Coils"/>
    </source>
</evidence>
<feature type="coiled-coil region" evidence="1">
    <location>
        <begin position="158"/>
        <end position="185"/>
    </location>
</feature>
<proteinExistence type="predicted"/>
<feature type="domain" description="SSAP RNA binding" evidence="2">
    <location>
        <begin position="8"/>
        <end position="174"/>
    </location>
</feature>
<dbReference type="Pfam" id="PF06378">
    <property type="entry name" value="SSAP_Sak"/>
    <property type="match status" value="1"/>
</dbReference>
<protein>
    <submittedName>
        <fullName evidence="3">DUF1071 domain-containing protein</fullName>
    </submittedName>
</protein>
<dbReference type="Proteomes" id="UP001262817">
    <property type="component" value="Unassembled WGS sequence"/>
</dbReference>
<sequence>MTENKTPFETLYYIDVSDNVETKKSGKTTLSYLSWTWAWAEFAKRFPNATYEIEKFEAPDGTKRPYIYDENTGYMVFTNVTIDGLTHEMWLPVMDGANKAMKSKPYKYMTKYNGEKSVEAASMFDVNKTIMRCLVKNLAMFGLGLYIYSGEDLPEVDEEAKEREAKAFNEKVKEHEKKIDALETTDAINKYWKMLPQAEKQATKAFAIKKGETLKLLKEKEEINDK</sequence>
<evidence type="ECO:0000259" key="2">
    <source>
        <dbReference type="Pfam" id="PF06378"/>
    </source>
</evidence>
<keyword evidence="1" id="KW-0175">Coiled coil</keyword>
<name>A0AAJ2MIX8_9LACT</name>
<gene>
    <name evidence="3" type="ORF">P7D17_05305</name>
</gene>
<accession>A0AAJ2MIX8</accession>
<organism evidence="3 4">
    <name type="scientific">Lactococcus petauri</name>
    <dbReference type="NCBI Taxonomy" id="1940789"/>
    <lineage>
        <taxon>Bacteria</taxon>
        <taxon>Bacillati</taxon>
        <taxon>Bacillota</taxon>
        <taxon>Bacilli</taxon>
        <taxon>Lactobacillales</taxon>
        <taxon>Streptococcaceae</taxon>
        <taxon>Lactococcus</taxon>
    </lineage>
</organism>